<keyword evidence="1" id="KW-1133">Transmembrane helix</keyword>
<evidence type="ECO:0000256" key="1">
    <source>
        <dbReference type="SAM" id="Phobius"/>
    </source>
</evidence>
<dbReference type="OrthoDB" id="5525128at2"/>
<keyword evidence="3" id="KW-1185">Reference proteome</keyword>
<accession>A0A0M6XRA5</accession>
<sequence length="71" mass="7823">MAHRIPIGSFLADERGAVLVDWAILTVAVIVTGNFLFEEVAAATRHLAQDLSDTLGEIRVTGSFSDFDRYR</sequence>
<name>A0A0M6XRA5_9RHOB</name>
<keyword evidence="1" id="KW-0812">Transmembrane</keyword>
<gene>
    <name evidence="2" type="ORF">JAN5088_02450</name>
</gene>
<dbReference type="Proteomes" id="UP000048908">
    <property type="component" value="Unassembled WGS sequence"/>
</dbReference>
<evidence type="ECO:0008006" key="4">
    <source>
        <dbReference type="Google" id="ProtNLM"/>
    </source>
</evidence>
<reference evidence="2 3" key="1">
    <citation type="submission" date="2015-07" db="EMBL/GenBank/DDBJ databases">
        <authorList>
            <person name="Noorani M."/>
        </authorList>
    </citation>
    <scope>NUCLEOTIDE SEQUENCE [LARGE SCALE GENOMIC DNA]</scope>
    <source>
        <strain evidence="2 3">CECT 5088</strain>
    </source>
</reference>
<dbReference type="EMBL" id="CXPG01000020">
    <property type="protein sequence ID" value="CTQ33666.1"/>
    <property type="molecule type" value="Genomic_DNA"/>
</dbReference>
<keyword evidence="1" id="KW-0472">Membrane</keyword>
<dbReference type="AlphaFoldDB" id="A0A0M6XRA5"/>
<protein>
    <recommendedName>
        <fullName evidence="4">Flp pilus assembly protein, pilin Flp</fullName>
    </recommendedName>
</protein>
<feature type="transmembrane region" description="Helical" evidence="1">
    <location>
        <begin position="16"/>
        <end position="37"/>
    </location>
</feature>
<evidence type="ECO:0000313" key="3">
    <source>
        <dbReference type="Proteomes" id="UP000048908"/>
    </source>
</evidence>
<dbReference type="RefSeq" id="WP_055683052.1">
    <property type="nucleotide sequence ID" value="NZ_CANMUL010000001.1"/>
</dbReference>
<dbReference type="STRING" id="282197.SAMN04488517_102496"/>
<organism evidence="2 3">
    <name type="scientific">Jannaschia rubra</name>
    <dbReference type="NCBI Taxonomy" id="282197"/>
    <lineage>
        <taxon>Bacteria</taxon>
        <taxon>Pseudomonadati</taxon>
        <taxon>Pseudomonadota</taxon>
        <taxon>Alphaproteobacteria</taxon>
        <taxon>Rhodobacterales</taxon>
        <taxon>Roseobacteraceae</taxon>
        <taxon>Jannaschia</taxon>
    </lineage>
</organism>
<proteinExistence type="predicted"/>
<evidence type="ECO:0000313" key="2">
    <source>
        <dbReference type="EMBL" id="CTQ33666.1"/>
    </source>
</evidence>